<protein>
    <submittedName>
        <fullName evidence="2">Uncharacterized protein</fullName>
    </submittedName>
</protein>
<gene>
    <name evidence="2" type="ORF">FZC37_01565</name>
</gene>
<keyword evidence="3" id="KW-1185">Reference proteome</keyword>
<dbReference type="KEGG" id="snay:FZC37_01565"/>
<dbReference type="EMBL" id="CP043312">
    <property type="protein sequence ID" value="QEK39619.1"/>
    <property type="molecule type" value="Genomic_DNA"/>
</dbReference>
<sequence length="466" mass="52629">MPPYKDLKDMGFFFSTSTIENFIPNSSNDQAVVEKINEALKSLRIHNIQAMSKNLNGKPIEYSEKNGIQKHIAHAKNHLSFCVVALPSPRPKENKITCSNLNEVAKELKISSNLTQEILDAQGLNTTLNDAKLAAITAQKSSNAGSDINTNTQESKIHTSDIIYKTSTLKDSESKKLNDVEYANRMDIFFEKLNEHVDKAQHLHYKPEAHGQQYHHSELTMLVEMSKEVIDQTIETAKKVDGKAQVFIIFDSYPNTMCGNLCRQAILCLGRVIAANLGDKIVHRPHVIVNSRQFYHHKKKIEAINPMETNIYLPYFIEVLPSKLIRNSDEEEILPNDNNIGQGTTAFQSMYSKEQTNEQQGPSKKKIDGGGNSILNSCFNNNNNSSKKEKIDDDDIDLKDSYKSQSNNNLTSSLKGKNKKRTNRPFDDKNGEPKQCSESDTQLEPPSRKKFKGNSYNMPQEKEDDC</sequence>
<evidence type="ECO:0000313" key="2">
    <source>
        <dbReference type="EMBL" id="QEK39619.1"/>
    </source>
</evidence>
<reference evidence="2 3" key="1">
    <citation type="submission" date="2019-08" db="EMBL/GenBank/DDBJ databases">
        <title>Highly reduced genomes of protist endosymbionts show evolutionary convergence.</title>
        <authorList>
            <person name="George E."/>
            <person name="Husnik F."/>
            <person name="Tashyreva D."/>
            <person name="Prokopchuk G."/>
            <person name="Horak A."/>
            <person name="Kwong W.K."/>
            <person name="Lukes J."/>
            <person name="Keeling P.J."/>
        </authorList>
    </citation>
    <scope>NUCLEOTIDE SEQUENCE [LARGE SCALE GENOMIC DNA]</scope>
    <source>
        <strain evidence="2">1621</strain>
    </source>
</reference>
<dbReference type="AlphaFoldDB" id="A0A5C0UIJ7"/>
<proteinExistence type="predicted"/>
<accession>A0A5C0UIJ7</accession>
<feature type="compositionally biased region" description="Polar residues" evidence="1">
    <location>
        <begin position="405"/>
        <end position="415"/>
    </location>
</feature>
<name>A0A5C0UIJ7_9RICK</name>
<dbReference type="Proteomes" id="UP000323844">
    <property type="component" value="Chromosome"/>
</dbReference>
<feature type="region of interest" description="Disordered" evidence="1">
    <location>
        <begin position="352"/>
        <end position="466"/>
    </location>
</feature>
<feature type="compositionally biased region" description="Basic and acidic residues" evidence="1">
    <location>
        <begin position="424"/>
        <end position="437"/>
    </location>
</feature>
<dbReference type="RefSeq" id="WP_148951980.1">
    <property type="nucleotide sequence ID" value="NZ_CP043312.1"/>
</dbReference>
<evidence type="ECO:0000313" key="3">
    <source>
        <dbReference type="Proteomes" id="UP000323844"/>
    </source>
</evidence>
<organism evidence="2 3">
    <name type="scientific">Candidatus Sneabacter namystus</name>
    <dbReference type="NCBI Taxonomy" id="2601646"/>
    <lineage>
        <taxon>Bacteria</taxon>
        <taxon>Pseudomonadati</taxon>
        <taxon>Pseudomonadota</taxon>
        <taxon>Alphaproteobacteria</taxon>
        <taxon>Rickettsiales</taxon>
        <taxon>Rickettsiaceae</taxon>
        <taxon>Rickettsieae</taxon>
        <taxon>Candidatus Sneabacter</taxon>
    </lineage>
</organism>
<feature type="compositionally biased region" description="Polar residues" evidence="1">
    <location>
        <begin position="352"/>
        <end position="362"/>
    </location>
</feature>
<feature type="compositionally biased region" description="Low complexity" evidence="1">
    <location>
        <begin position="373"/>
        <end position="385"/>
    </location>
</feature>
<evidence type="ECO:0000256" key="1">
    <source>
        <dbReference type="SAM" id="MobiDB-lite"/>
    </source>
</evidence>